<keyword evidence="1" id="KW-0812">Transmembrane</keyword>
<dbReference type="Gene3D" id="1.20.1740.10">
    <property type="entry name" value="Amino acid/polyamine transporter I"/>
    <property type="match status" value="1"/>
</dbReference>
<organism evidence="2 3">
    <name type="scientific">Candidatus Nitrosoglobus terrae</name>
    <dbReference type="NCBI Taxonomy" id="1630141"/>
    <lineage>
        <taxon>Bacteria</taxon>
        <taxon>Pseudomonadati</taxon>
        <taxon>Pseudomonadota</taxon>
        <taxon>Gammaproteobacteria</taxon>
        <taxon>Chromatiales</taxon>
        <taxon>Chromatiaceae</taxon>
        <taxon>Candidatus Nitrosoglobus</taxon>
    </lineage>
</organism>
<accession>A0A1Q2SKC8</accession>
<protein>
    <submittedName>
        <fullName evidence="2">Amino acid perminase</fullName>
    </submittedName>
</protein>
<evidence type="ECO:0000256" key="1">
    <source>
        <dbReference type="SAM" id="Phobius"/>
    </source>
</evidence>
<dbReference type="KEGG" id="ntt:TAO_0208"/>
<evidence type="ECO:0000313" key="2">
    <source>
        <dbReference type="EMBL" id="BAW79578.1"/>
    </source>
</evidence>
<dbReference type="AlphaFoldDB" id="A0A1Q2SKC8"/>
<gene>
    <name evidence="2" type="ORF">TAO_0208</name>
</gene>
<reference evidence="2 3" key="1">
    <citation type="journal article" date="2017" name="ISME J.">
        <title>An acid-tolerant ammonia-oxidizing ?-proteobacterium from soil.</title>
        <authorList>
            <person name="Hayatsu M."/>
            <person name="Tago K."/>
            <person name="Uchiyama I."/>
            <person name="Toyoda A."/>
            <person name="Wang Y."/>
            <person name="Shimomura Y."/>
            <person name="Okubo T."/>
            <person name="Kurisu F."/>
            <person name="Hirono Y."/>
            <person name="Nonaka K."/>
            <person name="Akiyama H."/>
            <person name="Itoh T."/>
            <person name="Takami H."/>
        </authorList>
    </citation>
    <scope>NUCLEOTIDE SEQUENCE [LARGE SCALE GENOMIC DNA]</scope>
    <source>
        <strain evidence="2 3">TAO100</strain>
    </source>
</reference>
<keyword evidence="3" id="KW-1185">Reference proteome</keyword>
<keyword evidence="1" id="KW-1133">Transmembrane helix</keyword>
<feature type="transmembrane region" description="Helical" evidence="1">
    <location>
        <begin position="70"/>
        <end position="89"/>
    </location>
</feature>
<sequence length="98" mass="10853">MVAIGWSGYVQALMTQLTGLQLPIWLQRAWDSTQPDSGKRFNLAASLITLVMTWILTMKTVWGAWVNTRIVVIKIVGIVLVIIVGAFHINPDGSYLSP</sequence>
<evidence type="ECO:0000313" key="3">
    <source>
        <dbReference type="Proteomes" id="UP000243679"/>
    </source>
</evidence>
<keyword evidence="1" id="KW-0472">Membrane</keyword>
<proteinExistence type="predicted"/>
<feature type="transmembrane region" description="Helical" evidence="1">
    <location>
        <begin position="41"/>
        <end position="58"/>
    </location>
</feature>
<dbReference type="EMBL" id="AP014836">
    <property type="protein sequence ID" value="BAW79578.1"/>
    <property type="molecule type" value="Genomic_DNA"/>
</dbReference>
<dbReference type="Proteomes" id="UP000243679">
    <property type="component" value="Chromosome"/>
</dbReference>
<name>A0A1Q2SKC8_9GAMM</name>